<dbReference type="Proteomes" id="UP000546213">
    <property type="component" value="Unassembled WGS sequence"/>
</dbReference>
<dbReference type="Gene3D" id="1.20.1250.20">
    <property type="entry name" value="MFS general substrate transporter like domains"/>
    <property type="match status" value="1"/>
</dbReference>
<dbReference type="PANTHER" id="PTHR48022:SF26">
    <property type="entry name" value="MAJOR FACILITATOR SUPERFAMILY (MFS) PROFILE DOMAIN-CONTAINING PROTEIN-RELATED"/>
    <property type="match status" value="1"/>
</dbReference>
<keyword evidence="6" id="KW-0762">Sugar transport</keyword>
<evidence type="ECO:0000313" key="6">
    <source>
        <dbReference type="EMBL" id="KAF5578436.1"/>
    </source>
</evidence>
<sequence length="141" mass="16457">MVVRHRNQLAYYANKGAALGSAANWIFNFVVVEITPIGIQNLGWRFYLIWTVLNAAVVPVVYVFYPETAGRTLEDLYEYFRSNPPLILCRDKEAISSKRPEKYRLREKELLQKKDGVVAQHVKRTRHDKYQVLGGPWIFRT</sequence>
<reference evidence="6 7" key="1">
    <citation type="submission" date="2020-05" db="EMBL/GenBank/DDBJ databases">
        <title>Identification and distribution of gene clusters putatively required for synthesis of sphingolipid metabolism inhibitors in phylogenetically diverse species of the filamentous fungus Fusarium.</title>
        <authorList>
            <person name="Kim H.-S."/>
            <person name="Busman M."/>
            <person name="Brown D.W."/>
            <person name="Divon H."/>
            <person name="Uhlig S."/>
            <person name="Proctor R.H."/>
        </authorList>
    </citation>
    <scope>NUCLEOTIDE SEQUENCE [LARGE SCALE GENOMIC DNA]</scope>
    <source>
        <strain evidence="6 7">NRRL 36939</strain>
    </source>
</reference>
<proteinExistence type="predicted"/>
<evidence type="ECO:0000256" key="3">
    <source>
        <dbReference type="ARBA" id="ARBA00022989"/>
    </source>
</evidence>
<dbReference type="OrthoDB" id="6339427at2759"/>
<dbReference type="GO" id="GO:0005351">
    <property type="term" value="F:carbohydrate:proton symporter activity"/>
    <property type="evidence" value="ECO:0007669"/>
    <property type="project" value="TreeGrafter"/>
</dbReference>
<dbReference type="GO" id="GO:0016020">
    <property type="term" value="C:membrane"/>
    <property type="evidence" value="ECO:0007669"/>
    <property type="project" value="UniProtKB-SubCell"/>
</dbReference>
<dbReference type="PANTHER" id="PTHR48022">
    <property type="entry name" value="PLASTIDIC GLUCOSE TRANSPORTER 4"/>
    <property type="match status" value="1"/>
</dbReference>
<keyword evidence="4 5" id="KW-0472">Membrane</keyword>
<gene>
    <name evidence="6" type="ORF">FPCIR_11568</name>
</gene>
<keyword evidence="6" id="KW-0813">Transport</keyword>
<feature type="transmembrane region" description="Helical" evidence="5">
    <location>
        <begin position="12"/>
        <end position="32"/>
    </location>
</feature>
<evidence type="ECO:0000313" key="7">
    <source>
        <dbReference type="Proteomes" id="UP000546213"/>
    </source>
</evidence>
<comment type="caution">
    <text evidence="6">The sequence shown here is derived from an EMBL/GenBank/DDBJ whole genome shotgun (WGS) entry which is preliminary data.</text>
</comment>
<keyword evidence="7" id="KW-1185">Reference proteome</keyword>
<comment type="subcellular location">
    <subcellularLocation>
        <location evidence="1">Membrane</location>
        <topology evidence="1">Multi-pass membrane protein</topology>
    </subcellularLocation>
</comment>
<dbReference type="EMBL" id="JAAOAS010000359">
    <property type="protein sequence ID" value="KAF5578436.1"/>
    <property type="molecule type" value="Genomic_DNA"/>
</dbReference>
<accession>A0A8H5NTB5</accession>
<feature type="transmembrane region" description="Helical" evidence="5">
    <location>
        <begin position="44"/>
        <end position="65"/>
    </location>
</feature>
<evidence type="ECO:0000256" key="5">
    <source>
        <dbReference type="SAM" id="Phobius"/>
    </source>
</evidence>
<organism evidence="6 7">
    <name type="scientific">Fusarium pseudocircinatum</name>
    <dbReference type="NCBI Taxonomy" id="56676"/>
    <lineage>
        <taxon>Eukaryota</taxon>
        <taxon>Fungi</taxon>
        <taxon>Dikarya</taxon>
        <taxon>Ascomycota</taxon>
        <taxon>Pezizomycotina</taxon>
        <taxon>Sordariomycetes</taxon>
        <taxon>Hypocreomycetidae</taxon>
        <taxon>Hypocreales</taxon>
        <taxon>Nectriaceae</taxon>
        <taxon>Fusarium</taxon>
        <taxon>Fusarium fujikuroi species complex</taxon>
    </lineage>
</organism>
<keyword evidence="3 5" id="KW-1133">Transmembrane helix</keyword>
<dbReference type="AlphaFoldDB" id="A0A8H5NTB5"/>
<evidence type="ECO:0000256" key="4">
    <source>
        <dbReference type="ARBA" id="ARBA00023136"/>
    </source>
</evidence>
<evidence type="ECO:0000256" key="1">
    <source>
        <dbReference type="ARBA" id="ARBA00004141"/>
    </source>
</evidence>
<dbReference type="Pfam" id="PF00083">
    <property type="entry name" value="Sugar_tr"/>
    <property type="match status" value="1"/>
</dbReference>
<dbReference type="InterPro" id="IPR036259">
    <property type="entry name" value="MFS_trans_sf"/>
</dbReference>
<dbReference type="InterPro" id="IPR050360">
    <property type="entry name" value="MFS_Sugar_Transporters"/>
</dbReference>
<name>A0A8H5NTB5_9HYPO</name>
<protein>
    <submittedName>
        <fullName evidence="6">Sugar transporter</fullName>
    </submittedName>
</protein>
<keyword evidence="2 5" id="KW-0812">Transmembrane</keyword>
<dbReference type="InterPro" id="IPR005828">
    <property type="entry name" value="MFS_sugar_transport-like"/>
</dbReference>
<evidence type="ECO:0000256" key="2">
    <source>
        <dbReference type="ARBA" id="ARBA00022692"/>
    </source>
</evidence>